<keyword evidence="1" id="KW-0812">Transmembrane</keyword>
<keyword evidence="1" id="KW-0472">Membrane</keyword>
<name>A0A024UPP9_9STRA</name>
<proteinExistence type="predicted"/>
<accession>A0A024UPP9</accession>
<dbReference type="VEuPathDB" id="FungiDB:H310_02084"/>
<evidence type="ECO:0000256" key="1">
    <source>
        <dbReference type="SAM" id="Phobius"/>
    </source>
</evidence>
<sequence length="102" mass="11953">MVSACRTVHRFLVRVSFERGKVKGQLTFALEKQNAMVRDKHIANMVSTIFAKIHRRLCIWTSLMYITTTLVIKIVHTIQMTNKTCKKKQNTRDNDIALLERY</sequence>
<reference evidence="2" key="1">
    <citation type="submission" date="2013-12" db="EMBL/GenBank/DDBJ databases">
        <title>The Genome Sequence of Aphanomyces invadans NJM9701.</title>
        <authorList>
            <consortium name="The Broad Institute Genomics Platform"/>
            <person name="Russ C."/>
            <person name="Tyler B."/>
            <person name="van West P."/>
            <person name="Dieguez-Uribeondo J."/>
            <person name="Young S.K."/>
            <person name="Zeng Q."/>
            <person name="Gargeya S."/>
            <person name="Fitzgerald M."/>
            <person name="Abouelleil A."/>
            <person name="Alvarado L."/>
            <person name="Chapman S.B."/>
            <person name="Gainer-Dewar J."/>
            <person name="Goldberg J."/>
            <person name="Griggs A."/>
            <person name="Gujja S."/>
            <person name="Hansen M."/>
            <person name="Howarth C."/>
            <person name="Imamovic A."/>
            <person name="Ireland A."/>
            <person name="Larimer J."/>
            <person name="McCowan C."/>
            <person name="Murphy C."/>
            <person name="Pearson M."/>
            <person name="Poon T.W."/>
            <person name="Priest M."/>
            <person name="Roberts A."/>
            <person name="Saif S."/>
            <person name="Shea T."/>
            <person name="Sykes S."/>
            <person name="Wortman J."/>
            <person name="Nusbaum C."/>
            <person name="Birren B."/>
        </authorList>
    </citation>
    <scope>NUCLEOTIDE SEQUENCE [LARGE SCALE GENOMIC DNA]</scope>
    <source>
        <strain evidence="2">NJM9701</strain>
    </source>
</reference>
<organism evidence="2">
    <name type="scientific">Aphanomyces invadans</name>
    <dbReference type="NCBI Taxonomy" id="157072"/>
    <lineage>
        <taxon>Eukaryota</taxon>
        <taxon>Sar</taxon>
        <taxon>Stramenopiles</taxon>
        <taxon>Oomycota</taxon>
        <taxon>Saprolegniomycetes</taxon>
        <taxon>Saprolegniales</taxon>
        <taxon>Verrucalvaceae</taxon>
        <taxon>Aphanomyces</taxon>
    </lineage>
</organism>
<dbReference type="AlphaFoldDB" id="A0A024UPP9"/>
<dbReference type="EMBL" id="KI913954">
    <property type="protein sequence ID" value="ETW07608.1"/>
    <property type="molecule type" value="Genomic_DNA"/>
</dbReference>
<feature type="transmembrane region" description="Helical" evidence="1">
    <location>
        <begin position="57"/>
        <end position="78"/>
    </location>
</feature>
<evidence type="ECO:0000313" key="2">
    <source>
        <dbReference type="EMBL" id="ETW07608.1"/>
    </source>
</evidence>
<keyword evidence="1" id="KW-1133">Transmembrane helix</keyword>
<protein>
    <submittedName>
        <fullName evidence="2">Uncharacterized protein</fullName>
    </submittedName>
</protein>
<dbReference type="GeneID" id="20079134"/>
<dbReference type="RefSeq" id="XP_008863701.1">
    <property type="nucleotide sequence ID" value="XM_008865479.1"/>
</dbReference>
<gene>
    <name evidence="2" type="ORF">H310_02084</name>
</gene>